<evidence type="ECO:0000313" key="1">
    <source>
        <dbReference type="EMBL" id="GMQ65000.1"/>
    </source>
</evidence>
<organism evidence="1 2">
    <name type="scientific">Vallitalea maricola</name>
    <dbReference type="NCBI Taxonomy" id="3074433"/>
    <lineage>
        <taxon>Bacteria</taxon>
        <taxon>Bacillati</taxon>
        <taxon>Bacillota</taxon>
        <taxon>Clostridia</taxon>
        <taxon>Lachnospirales</taxon>
        <taxon>Vallitaleaceae</taxon>
        <taxon>Vallitalea</taxon>
    </lineage>
</organism>
<dbReference type="EMBL" id="BTPU01000092">
    <property type="protein sequence ID" value="GMQ65000.1"/>
    <property type="molecule type" value="Genomic_DNA"/>
</dbReference>
<proteinExistence type="predicted"/>
<sequence length="99" mass="11342">MKKKIMLLSIMIIMLLCLMTGCMPGDPKYTVSDPAGFFWGIWHGWIAPISLIVGLFKENVQIYEVMNTGWWYDFGFYIAVISGFGGLSLFRKKKAENHK</sequence>
<name>A0ACB5UR14_9FIRM</name>
<dbReference type="Proteomes" id="UP001374599">
    <property type="component" value="Unassembled WGS sequence"/>
</dbReference>
<gene>
    <name evidence="1" type="ORF">AN2V17_42420</name>
</gene>
<protein>
    <submittedName>
        <fullName evidence="1">Uncharacterized protein</fullName>
    </submittedName>
</protein>
<evidence type="ECO:0000313" key="2">
    <source>
        <dbReference type="Proteomes" id="UP001374599"/>
    </source>
</evidence>
<comment type="caution">
    <text evidence="1">The sequence shown here is derived from an EMBL/GenBank/DDBJ whole genome shotgun (WGS) entry which is preliminary data.</text>
</comment>
<reference evidence="1" key="1">
    <citation type="submission" date="2023-09" db="EMBL/GenBank/DDBJ databases">
        <title>Vallitalea sediminicola and Vallitalea maricola sp. nov., anaerobic bacteria isolated from marine sediment.</title>
        <authorList>
            <person name="Hirano S."/>
            <person name="Maeda A."/>
            <person name="Terahara T."/>
            <person name="Mori K."/>
            <person name="Hamada M."/>
            <person name="Matsumoto R."/>
            <person name="Kobayashi T."/>
        </authorList>
    </citation>
    <scope>NUCLEOTIDE SEQUENCE</scope>
    <source>
        <strain evidence="1">AN17-2</strain>
    </source>
</reference>
<keyword evidence="2" id="KW-1185">Reference proteome</keyword>
<accession>A0ACB5UR14</accession>